<accession>A0A554JB76</accession>
<dbReference type="GO" id="GO:0003723">
    <property type="term" value="F:RNA binding"/>
    <property type="evidence" value="ECO:0007669"/>
    <property type="project" value="UniProtKB-UniRule"/>
</dbReference>
<comment type="similarity">
    <text evidence="3">Belongs to the SmpB family.</text>
</comment>
<dbReference type="CDD" id="cd09294">
    <property type="entry name" value="SmpB"/>
    <property type="match status" value="1"/>
</dbReference>
<dbReference type="AlphaFoldDB" id="A0A554JB76"/>
<reference evidence="4 5" key="1">
    <citation type="submission" date="2017-07" db="EMBL/GenBank/DDBJ databases">
        <title>Mechanisms for carbon and nitrogen cycling indicate functional differentiation within the Candidate Phyla Radiation.</title>
        <authorList>
            <person name="Danczak R.E."/>
            <person name="Johnston M.D."/>
            <person name="Kenah C."/>
            <person name="Slattery M."/>
            <person name="Wrighton K.C."/>
            <person name="Wilkins M.J."/>
        </authorList>
    </citation>
    <scope>NUCLEOTIDE SEQUENCE [LARGE SCALE GENOMIC DNA]</scope>
    <source>
        <strain evidence="4">Gr01-1014_77</strain>
    </source>
</reference>
<keyword evidence="1 3" id="KW-0963">Cytoplasm</keyword>
<evidence type="ECO:0000256" key="3">
    <source>
        <dbReference type="HAMAP-Rule" id="MF_00023"/>
    </source>
</evidence>
<dbReference type="EMBL" id="VMFF01000036">
    <property type="protein sequence ID" value="TSC65626.1"/>
    <property type="molecule type" value="Genomic_DNA"/>
</dbReference>
<dbReference type="InterPro" id="IPR023620">
    <property type="entry name" value="SmpB"/>
</dbReference>
<evidence type="ECO:0000313" key="4">
    <source>
        <dbReference type="EMBL" id="TSC65626.1"/>
    </source>
</evidence>
<comment type="subcellular location">
    <subcellularLocation>
        <location evidence="3">Cytoplasm</location>
    </subcellularLocation>
    <text evidence="3">The tmRNA-SmpB complex associates with stalled 70S ribosomes.</text>
</comment>
<dbReference type="InterPro" id="IPR000037">
    <property type="entry name" value="SsrA-bd_prot"/>
</dbReference>
<dbReference type="GO" id="GO:0070929">
    <property type="term" value="P:trans-translation"/>
    <property type="evidence" value="ECO:0007669"/>
    <property type="project" value="UniProtKB-UniRule"/>
</dbReference>
<evidence type="ECO:0000256" key="2">
    <source>
        <dbReference type="ARBA" id="ARBA00022884"/>
    </source>
</evidence>
<protein>
    <recommendedName>
        <fullName evidence="3">SsrA-binding protein</fullName>
    </recommendedName>
    <alternativeName>
        <fullName evidence="3">Small protein B</fullName>
    </alternativeName>
</protein>
<dbReference type="NCBIfam" id="TIGR00086">
    <property type="entry name" value="smpB"/>
    <property type="match status" value="1"/>
</dbReference>
<dbReference type="NCBIfam" id="NF003843">
    <property type="entry name" value="PRK05422.1"/>
    <property type="match status" value="1"/>
</dbReference>
<dbReference type="GO" id="GO:0005829">
    <property type="term" value="C:cytosol"/>
    <property type="evidence" value="ECO:0007669"/>
    <property type="project" value="TreeGrafter"/>
</dbReference>
<sequence>MKILINNRKASFDYAISDEMVAGLVLSGSEVKSLKAGQASLKGAYISIRTNPKPEAFLVKAHITPYKYAGNAKNADPEKDRKLLLNKHEINSLIGKEKGTTIIPLEIFVGRKGLVKIKIGIGKGKKKYDKRSSIKKREVERRIKRQED</sequence>
<comment type="caution">
    <text evidence="4">The sequence shown here is derived from an EMBL/GenBank/DDBJ whole genome shotgun (WGS) entry which is preliminary data.</text>
</comment>
<keyword evidence="2 3" id="KW-0694">RNA-binding</keyword>
<evidence type="ECO:0000313" key="5">
    <source>
        <dbReference type="Proteomes" id="UP000319613"/>
    </source>
</evidence>
<dbReference type="Pfam" id="PF01668">
    <property type="entry name" value="SmpB"/>
    <property type="match status" value="1"/>
</dbReference>
<dbReference type="Gene3D" id="2.40.280.10">
    <property type="match status" value="1"/>
</dbReference>
<gene>
    <name evidence="3" type="primary">smpB</name>
    <name evidence="4" type="ORF">G01um101477_401</name>
</gene>
<organism evidence="4 5">
    <name type="scientific">Candidatus Doudnabacteria bacterium Gr01-1014_77</name>
    <dbReference type="NCBI Taxonomy" id="2017133"/>
    <lineage>
        <taxon>Bacteria</taxon>
        <taxon>Candidatus Doudnaibacteriota</taxon>
    </lineage>
</organism>
<dbReference type="PANTHER" id="PTHR30308:SF2">
    <property type="entry name" value="SSRA-BINDING PROTEIN"/>
    <property type="match status" value="1"/>
</dbReference>
<name>A0A554JB76_9BACT</name>
<dbReference type="PANTHER" id="PTHR30308">
    <property type="entry name" value="TMRNA-BINDING COMPONENT OF TRANS-TRANSLATION TAGGING COMPLEX"/>
    <property type="match status" value="1"/>
</dbReference>
<comment type="function">
    <text evidence="3">Required for rescue of stalled ribosomes mediated by trans-translation. Binds to transfer-messenger RNA (tmRNA), required for stable association of tmRNA with ribosomes. tmRNA and SmpB together mimic tRNA shape, replacing the anticodon stem-loop with SmpB. tmRNA is encoded by the ssrA gene; the 2 termini fold to resemble tRNA(Ala) and it encodes a 'tag peptide', a short internal open reading frame. During trans-translation Ala-aminoacylated tmRNA acts like a tRNA, entering the A-site of stalled ribosomes, displacing the stalled mRNA. The ribosome then switches to translate the ORF on the tmRNA; the nascent peptide is terminated with the 'tag peptide' encoded by the tmRNA and targeted for degradation. The ribosome is freed to recommence translation, which seems to be the essential function of trans-translation.</text>
</comment>
<dbReference type="Proteomes" id="UP000319613">
    <property type="component" value="Unassembled WGS sequence"/>
</dbReference>
<dbReference type="InterPro" id="IPR020081">
    <property type="entry name" value="SsrA-bd_prot_CS"/>
</dbReference>
<dbReference type="PROSITE" id="PS01317">
    <property type="entry name" value="SSRP"/>
    <property type="match status" value="1"/>
</dbReference>
<evidence type="ECO:0000256" key="1">
    <source>
        <dbReference type="ARBA" id="ARBA00022490"/>
    </source>
</evidence>
<dbReference type="GO" id="GO:0070930">
    <property type="term" value="P:trans-translation-dependent protein tagging"/>
    <property type="evidence" value="ECO:0007669"/>
    <property type="project" value="TreeGrafter"/>
</dbReference>
<dbReference type="HAMAP" id="MF_00023">
    <property type="entry name" value="SmpB"/>
    <property type="match status" value="1"/>
</dbReference>
<proteinExistence type="inferred from homology"/>
<dbReference type="SUPFAM" id="SSF74982">
    <property type="entry name" value="Small protein B (SmpB)"/>
    <property type="match status" value="1"/>
</dbReference>